<organism evidence="2">
    <name type="scientific">Xenopus laevis</name>
    <name type="common">African clawed frog</name>
    <dbReference type="NCBI Taxonomy" id="8355"/>
    <lineage>
        <taxon>Eukaryota</taxon>
        <taxon>Metazoa</taxon>
        <taxon>Chordata</taxon>
        <taxon>Craniata</taxon>
        <taxon>Vertebrata</taxon>
        <taxon>Euteleostomi</taxon>
        <taxon>Amphibia</taxon>
        <taxon>Batrachia</taxon>
        <taxon>Anura</taxon>
        <taxon>Pipoidea</taxon>
        <taxon>Pipidae</taxon>
        <taxon>Xenopodinae</taxon>
        <taxon>Xenopus</taxon>
        <taxon>Xenopus</taxon>
    </lineage>
</organism>
<reference evidence="2" key="1">
    <citation type="submission" date="2016-05" db="EMBL/GenBank/DDBJ databases">
        <title>WGS assembly of Xenopus laevis.</title>
        <authorList>
            <person name="Session A."/>
            <person name="Uno Y."/>
            <person name="Kwon T."/>
            <person name="Chapman J."/>
            <person name="Toyoda A."/>
            <person name="Takahashi S."/>
            <person name="Fukui A."/>
            <person name="Hikosaka A."/>
            <person name="Putnam N."/>
            <person name="Stites J."/>
            <person name="Van Heeringen S."/>
            <person name="Quigley I."/>
            <person name="Heinz S."/>
            <person name="Hellsten U."/>
            <person name="Lyons J."/>
            <person name="Suzuki A."/>
            <person name="Kondo M."/>
            <person name="Ogino H."/>
            <person name="Ochi H."/>
            <person name="Bogdanovic O."/>
            <person name="Lister R."/>
            <person name="Georgiou G."/>
            <person name="Paranjpe S."/>
            <person name="Van Kruijsbergen I."/>
            <person name="Mozaffari S."/>
            <person name="Shu S."/>
            <person name="Schmutz J."/>
            <person name="Jenkins J."/>
            <person name="Grimwood J."/>
            <person name="Carlson J."/>
            <person name="Mitros T."/>
            <person name="Simakov O."/>
            <person name="Heald R."/>
            <person name="Miller K."/>
            <person name="Haudenschild C."/>
            <person name="Kuroki Y."/>
            <person name="Tanaka T."/>
            <person name="Michiue T."/>
            <person name="Watanabe M."/>
            <person name="Kinoshita T."/>
            <person name="Ohta Y."/>
            <person name="Mawaribuchi S."/>
            <person name="Suzuki Y."/>
            <person name="Haramoto Y."/>
            <person name="Yamamoto T."/>
            <person name="Takagi C."/>
            <person name="Kitzman J."/>
            <person name="Shendure J."/>
            <person name="Nakayama T."/>
            <person name="Izutsu Y."/>
            <person name="Robert J."/>
            <person name="Dichmann D."/>
            <person name="Flajnik M."/>
            <person name="Houston D."/>
            <person name="Marcotte E."/>
            <person name="Wallingford J."/>
            <person name="Ito Y."/>
            <person name="Asashima M."/>
            <person name="Ueno N."/>
            <person name="Matsuda Y."/>
            <person name="Jan Veenstra G."/>
            <person name="Fujiyama A."/>
            <person name="Harland R."/>
            <person name="Taira M."/>
            <person name="Rokhsar D.S."/>
        </authorList>
    </citation>
    <scope>NUCLEOTIDE SEQUENCE</scope>
    <source>
        <strain evidence="2">J</strain>
        <tissue evidence="2">Blood</tissue>
    </source>
</reference>
<keyword evidence="1" id="KW-0732">Signal</keyword>
<accession>A0A974GYM1</accession>
<feature type="chain" id="PRO_5036938694" evidence="1">
    <location>
        <begin position="17"/>
        <end position="78"/>
    </location>
</feature>
<sequence length="78" mass="8762">MLGFHLEGLNLMLATAELLFCLETQFKCSDVFSDWSTGLTYILKSTNAGNQINDEFRATIRKEINLVLSGIVTSYKIL</sequence>
<evidence type="ECO:0000256" key="1">
    <source>
        <dbReference type="SAM" id="SignalP"/>
    </source>
</evidence>
<gene>
    <name evidence="2" type="ORF">XELAEV_18002438mg</name>
</gene>
<proteinExistence type="predicted"/>
<protein>
    <submittedName>
        <fullName evidence="2">Uncharacterized protein</fullName>
    </submittedName>
</protein>
<feature type="signal peptide" evidence="1">
    <location>
        <begin position="1"/>
        <end position="16"/>
    </location>
</feature>
<dbReference type="EMBL" id="KV493416">
    <property type="protein sequence ID" value="OCT55401.1"/>
    <property type="molecule type" value="Genomic_DNA"/>
</dbReference>
<dbReference type="Proteomes" id="UP000694892">
    <property type="component" value="Unassembled WGS sequence"/>
</dbReference>
<evidence type="ECO:0000313" key="2">
    <source>
        <dbReference type="EMBL" id="OCT55401.1"/>
    </source>
</evidence>
<dbReference type="AlphaFoldDB" id="A0A974GYM1"/>
<name>A0A974GYM1_XENLA</name>